<dbReference type="OrthoDB" id="8455942at2"/>
<organism evidence="1">
    <name type="scientific">Variovorax paradoxus (strain S110)</name>
    <dbReference type="NCBI Taxonomy" id="543728"/>
    <lineage>
        <taxon>Bacteria</taxon>
        <taxon>Pseudomonadati</taxon>
        <taxon>Pseudomonadota</taxon>
        <taxon>Betaproteobacteria</taxon>
        <taxon>Burkholderiales</taxon>
        <taxon>Comamonadaceae</taxon>
        <taxon>Variovorax</taxon>
    </lineage>
</organism>
<reference evidence="1" key="1">
    <citation type="submission" date="2009-06" db="EMBL/GenBank/DDBJ databases">
        <title>Complete sequence of chromosome 1 of Variovorax paradoxus S110.</title>
        <authorList>
            <consortium name="US DOE Joint Genome Institute"/>
            <person name="Lucas S."/>
            <person name="Copeland A."/>
            <person name="Lapidus A."/>
            <person name="Glavina del Rio T."/>
            <person name="Tice H."/>
            <person name="Bruce D."/>
            <person name="Goodwin L."/>
            <person name="Pitluck S."/>
            <person name="Chertkov O."/>
            <person name="Brettin T."/>
            <person name="Detter J.C."/>
            <person name="Han C."/>
            <person name="Larimer F."/>
            <person name="Land M."/>
            <person name="Hauser L."/>
            <person name="Kyrpides N."/>
            <person name="Ovchinnikova G."/>
            <person name="Orwin P."/>
            <person name="Leadbetter J.R."/>
            <person name="Spain J.C."/>
            <person name="Han J.I."/>
        </authorList>
    </citation>
    <scope>NUCLEOTIDE SEQUENCE</scope>
    <source>
        <strain evidence="1">S110</strain>
    </source>
</reference>
<dbReference type="AlphaFoldDB" id="C5CJL3"/>
<dbReference type="EMBL" id="CP001635">
    <property type="protein sequence ID" value="ACS19066.1"/>
    <property type="molecule type" value="Genomic_DNA"/>
</dbReference>
<dbReference type="KEGG" id="vap:Vapar_2440"/>
<name>C5CJL3_VARPS</name>
<gene>
    <name evidence="1" type="ordered locus">Vapar_2440</name>
</gene>
<dbReference type="HOGENOM" id="CLU_2299717_0_0_4"/>
<protein>
    <submittedName>
        <fullName evidence="1">Uncharacterized protein</fullName>
    </submittedName>
</protein>
<accession>C5CJL3</accession>
<proteinExistence type="predicted"/>
<dbReference type="STRING" id="543728.Vapar_2440"/>
<evidence type="ECO:0000313" key="1">
    <source>
        <dbReference type="EMBL" id="ACS19066.1"/>
    </source>
</evidence>
<sequence>MSMNPKVKATWVAALRSGEYQQGREQLKCDAEFCCLGVLCDLYAKEHGVAFDFGLYGGGGDDELPSSLVLEWAGLDSEDPQVEIDGARQNVSVHNDGAGTRSKTFAQIADAIEGQL</sequence>